<dbReference type="InterPro" id="IPR042266">
    <property type="entry name" value="PPPDE_sf"/>
</dbReference>
<evidence type="ECO:0000259" key="6">
    <source>
        <dbReference type="PROSITE" id="PS51396"/>
    </source>
</evidence>
<dbReference type="InterPro" id="IPR036249">
    <property type="entry name" value="Thioredoxin-like_sf"/>
</dbReference>
<keyword evidence="3" id="KW-0378">Hydrolase</keyword>
<evidence type="ECO:0000256" key="1">
    <source>
        <dbReference type="ARBA" id="ARBA00008140"/>
    </source>
</evidence>
<dbReference type="CDD" id="cd02947">
    <property type="entry name" value="TRX_family"/>
    <property type="match status" value="1"/>
</dbReference>
<dbReference type="OrthoDB" id="21221at2759"/>
<organism evidence="8 9">
    <name type="scientific">Daedalea quercina L-15889</name>
    <dbReference type="NCBI Taxonomy" id="1314783"/>
    <lineage>
        <taxon>Eukaryota</taxon>
        <taxon>Fungi</taxon>
        <taxon>Dikarya</taxon>
        <taxon>Basidiomycota</taxon>
        <taxon>Agaricomycotina</taxon>
        <taxon>Agaricomycetes</taxon>
        <taxon>Polyporales</taxon>
        <taxon>Fomitopsis</taxon>
    </lineage>
</organism>
<protein>
    <submittedName>
        <fullName evidence="8">DUF862-domain-containing protein</fullName>
    </submittedName>
</protein>
<name>A0A165TUH9_9APHY</name>
<evidence type="ECO:0000313" key="8">
    <source>
        <dbReference type="EMBL" id="KZT73971.1"/>
    </source>
</evidence>
<dbReference type="AlphaFoldDB" id="A0A165TUH9"/>
<dbReference type="Proteomes" id="UP000076727">
    <property type="component" value="Unassembled WGS sequence"/>
</dbReference>
<comment type="similarity">
    <text evidence="1">Belongs to the DeSI family.</text>
</comment>
<dbReference type="Gene3D" id="1.25.10.10">
    <property type="entry name" value="Leucine-rich Repeat Variant"/>
    <property type="match status" value="1"/>
</dbReference>
<keyword evidence="2" id="KW-0645">Protease</keyword>
<keyword evidence="9" id="KW-1185">Reference proteome</keyword>
<dbReference type="STRING" id="1314783.A0A165TUH9"/>
<feature type="domain" description="PUL" evidence="6">
    <location>
        <begin position="352"/>
        <end position="610"/>
    </location>
</feature>
<proteinExistence type="inferred from homology"/>
<evidence type="ECO:0000256" key="3">
    <source>
        <dbReference type="ARBA" id="ARBA00022801"/>
    </source>
</evidence>
<reference evidence="8 9" key="1">
    <citation type="journal article" date="2016" name="Mol. Biol. Evol.">
        <title>Comparative Genomics of Early-Diverging Mushroom-Forming Fungi Provides Insights into the Origins of Lignocellulose Decay Capabilities.</title>
        <authorList>
            <person name="Nagy L.G."/>
            <person name="Riley R."/>
            <person name="Tritt A."/>
            <person name="Adam C."/>
            <person name="Daum C."/>
            <person name="Floudas D."/>
            <person name="Sun H."/>
            <person name="Yadav J.S."/>
            <person name="Pangilinan J."/>
            <person name="Larsson K.H."/>
            <person name="Matsuura K."/>
            <person name="Barry K."/>
            <person name="Labutti K."/>
            <person name="Kuo R."/>
            <person name="Ohm R.A."/>
            <person name="Bhattacharya S.S."/>
            <person name="Shirouzu T."/>
            <person name="Yoshinaga Y."/>
            <person name="Martin F.M."/>
            <person name="Grigoriev I.V."/>
            <person name="Hibbett D.S."/>
        </authorList>
    </citation>
    <scope>NUCLEOTIDE SEQUENCE [LARGE SCALE GENOMIC DNA]</scope>
    <source>
        <strain evidence="8 9">L-15889</strain>
    </source>
</reference>
<sequence length="610" mass="65135">MTTPVQLYVYDLSNGLAKRLSLSLTGKQIDGIWHTSVVVFGREIFYGQGILETRPGQSHHGKPLHMIDIGETAIDEDTFNEYLAEISQHYTADKYHLLDFNCNSFTNDVIGFLTGGSIPSWIKDLPSDFLSTPFGAALRPTIDNMFRRPIPGAAPTPATLQPSPAATQAAVNASPNPALAASLLQAVASQAFSPSASVNGTGSSAPAPATQPQTSSSTSTVSAPVHICTNPSSFHSLLRSHRAVIAMFTSATCGPCRMIEPVFEDLAWSKTHGVGKDRVAFVKIDMGVGLGSQVASEFSVRVTPTFLFLLDEQKTYEFKGADSSELRSQTDLLLFQAFPPHPHTKLSFPAVEALSSEPILFTQVPALDSVISKLASFVDGSSSPSETVAAKEKLSQSFPVYLKARFPANKGAQPPKNLSANPQLIASWAEATRTIASVLPAAQLFPLVDLWRLSLLDQPIATWCSAATSQTNPVHIFMSKAIDALHTADMSARNTVLVTLRLLANATSNTALVRSLLSAAGHRAETTKVLVSSLLHADASVRTAAASLAFNVAAYLQKGRMDRLRGDSSAAGMEVEEDGDWEVELVSAVLEALSNETHSEEVGTSFRAAA</sequence>
<feature type="region of interest" description="Disordered" evidence="4">
    <location>
        <begin position="150"/>
        <end position="171"/>
    </location>
</feature>
<dbReference type="PROSITE" id="PS00194">
    <property type="entry name" value="THIOREDOXIN_1"/>
    <property type="match status" value="1"/>
</dbReference>
<dbReference type="PROSITE" id="PS51352">
    <property type="entry name" value="THIOREDOXIN_2"/>
    <property type="match status" value="1"/>
</dbReference>
<dbReference type="GO" id="GO:0070646">
    <property type="term" value="P:protein modification by small protein removal"/>
    <property type="evidence" value="ECO:0007669"/>
    <property type="project" value="TreeGrafter"/>
</dbReference>
<accession>A0A165TUH9</accession>
<dbReference type="PANTHER" id="PTHR12378">
    <property type="entry name" value="DESUMOYLATING ISOPEPTIDASE"/>
    <property type="match status" value="1"/>
</dbReference>
<dbReference type="InterPro" id="IPR011989">
    <property type="entry name" value="ARM-like"/>
</dbReference>
<dbReference type="InterPro" id="IPR017937">
    <property type="entry name" value="Thioredoxin_CS"/>
</dbReference>
<dbReference type="Gene3D" id="3.40.30.10">
    <property type="entry name" value="Glutaredoxin"/>
    <property type="match status" value="1"/>
</dbReference>
<dbReference type="GO" id="GO:0006508">
    <property type="term" value="P:proteolysis"/>
    <property type="evidence" value="ECO:0007669"/>
    <property type="project" value="UniProtKB-KW"/>
</dbReference>
<feature type="region of interest" description="Disordered" evidence="4">
    <location>
        <begin position="195"/>
        <end position="222"/>
    </location>
</feature>
<dbReference type="InterPro" id="IPR013535">
    <property type="entry name" value="PUL_dom"/>
</dbReference>
<dbReference type="SMART" id="SM01179">
    <property type="entry name" value="DUF862"/>
    <property type="match status" value="1"/>
</dbReference>
<dbReference type="Pfam" id="PF05903">
    <property type="entry name" value="Peptidase_C97"/>
    <property type="match status" value="1"/>
</dbReference>
<dbReference type="EMBL" id="KV429035">
    <property type="protein sequence ID" value="KZT73971.1"/>
    <property type="molecule type" value="Genomic_DNA"/>
</dbReference>
<dbReference type="Pfam" id="PF08324">
    <property type="entry name" value="PUL"/>
    <property type="match status" value="1"/>
</dbReference>
<dbReference type="InterPro" id="IPR008580">
    <property type="entry name" value="PPPDE_dom"/>
</dbReference>
<evidence type="ECO:0000313" key="9">
    <source>
        <dbReference type="Proteomes" id="UP000076727"/>
    </source>
</evidence>
<evidence type="ECO:0000256" key="4">
    <source>
        <dbReference type="SAM" id="MobiDB-lite"/>
    </source>
</evidence>
<feature type="domain" description="Thioredoxin" evidence="5">
    <location>
        <begin position="199"/>
        <end position="335"/>
    </location>
</feature>
<dbReference type="PANTHER" id="PTHR12378:SF7">
    <property type="entry name" value="DESUMOYLATING ISOPEPTIDASE 1"/>
    <property type="match status" value="1"/>
</dbReference>
<dbReference type="Pfam" id="PF00085">
    <property type="entry name" value="Thioredoxin"/>
    <property type="match status" value="1"/>
</dbReference>
<evidence type="ECO:0000259" key="7">
    <source>
        <dbReference type="PROSITE" id="PS51858"/>
    </source>
</evidence>
<dbReference type="InterPro" id="IPR013766">
    <property type="entry name" value="Thioredoxin_domain"/>
</dbReference>
<feature type="domain" description="PPPDE" evidence="7">
    <location>
        <begin position="3"/>
        <end position="143"/>
    </location>
</feature>
<dbReference type="SUPFAM" id="SSF52833">
    <property type="entry name" value="Thioredoxin-like"/>
    <property type="match status" value="1"/>
</dbReference>
<gene>
    <name evidence="8" type="ORF">DAEQUDRAFT_721478</name>
</gene>
<dbReference type="GO" id="GO:0008233">
    <property type="term" value="F:peptidase activity"/>
    <property type="evidence" value="ECO:0007669"/>
    <property type="project" value="UniProtKB-KW"/>
</dbReference>
<dbReference type="PROSITE" id="PS51396">
    <property type="entry name" value="PUL"/>
    <property type="match status" value="1"/>
</dbReference>
<evidence type="ECO:0000256" key="2">
    <source>
        <dbReference type="ARBA" id="ARBA00022670"/>
    </source>
</evidence>
<dbReference type="Gene3D" id="3.90.1720.30">
    <property type="entry name" value="PPPDE domains"/>
    <property type="match status" value="1"/>
</dbReference>
<feature type="compositionally biased region" description="Low complexity" evidence="4">
    <location>
        <begin position="203"/>
        <end position="222"/>
    </location>
</feature>
<dbReference type="PROSITE" id="PS51858">
    <property type="entry name" value="PPPDE"/>
    <property type="match status" value="1"/>
</dbReference>
<evidence type="ECO:0000259" key="5">
    <source>
        <dbReference type="PROSITE" id="PS51352"/>
    </source>
</evidence>